<gene>
    <name evidence="1" type="ORF">SAC06_04445</name>
</gene>
<accession>A0AAU7V968</accession>
<dbReference type="EMBL" id="CP138335">
    <property type="protein sequence ID" value="XBW08811.1"/>
    <property type="molecule type" value="Genomic_DNA"/>
</dbReference>
<name>A0AAU7V968_9ACTO</name>
<evidence type="ECO:0000313" key="1">
    <source>
        <dbReference type="EMBL" id="XBW08811.1"/>
    </source>
</evidence>
<sequence>MAELIEKGVLREQFAAVLEQQCPELFQRMRSESTAHLEFTVLAQVGAEAAQELVDAAVNSARAAGCTWEQIGSTLGTSRQAAQQRFGVPSPPRDVAPHQMVLRRVTAFNEMDVLDRAGRYGWHSVDYGPTFHIVERSEQQWEHTRTRWSQGPDGDGWQPVGRGWGWWRYWKRPRGLPATTDSPSAERLVRG</sequence>
<dbReference type="AlphaFoldDB" id="A0AAU7V968"/>
<dbReference type="RefSeq" id="WP_350259011.1">
    <property type="nucleotide sequence ID" value="NZ_CP138335.1"/>
</dbReference>
<dbReference type="KEGG" id="sapp:SAC06_04445"/>
<reference evidence="1" key="1">
    <citation type="submission" date="2023-11" db="EMBL/GenBank/DDBJ databases">
        <title>Scrofimicrobium hongkongense sp. nov., isolated from a patient with peritonitis.</title>
        <authorList>
            <person name="Lao H.Y."/>
            <person name="Wong A.Y.P."/>
            <person name="Ng T.L."/>
            <person name="Wong R.Y.L."/>
            <person name="Yau M.C.Y."/>
            <person name="Lam J.Y.W."/>
            <person name="Siu G.K.H."/>
        </authorList>
    </citation>
    <scope>NUCLEOTIDE SEQUENCE</scope>
    <source>
        <strain evidence="1">R131</strain>
    </source>
</reference>
<organism evidence="1">
    <name type="scientific">Scrofimicrobium appendicitidis</name>
    <dbReference type="NCBI Taxonomy" id="3079930"/>
    <lineage>
        <taxon>Bacteria</taxon>
        <taxon>Bacillati</taxon>
        <taxon>Actinomycetota</taxon>
        <taxon>Actinomycetes</taxon>
        <taxon>Actinomycetales</taxon>
        <taxon>Actinomycetaceae</taxon>
        <taxon>Scrofimicrobium</taxon>
    </lineage>
</organism>
<protein>
    <submittedName>
        <fullName evidence="1">Uncharacterized protein</fullName>
    </submittedName>
</protein>
<proteinExistence type="predicted"/>